<feature type="region of interest" description="Disordered" evidence="2">
    <location>
        <begin position="35"/>
        <end position="69"/>
    </location>
</feature>
<keyword evidence="5" id="KW-1185">Reference proteome</keyword>
<evidence type="ECO:0000256" key="1">
    <source>
        <dbReference type="ARBA" id="ARBA00006525"/>
    </source>
</evidence>
<name>A0A7K1LG57_9MICC</name>
<proteinExistence type="inferred from homology"/>
<dbReference type="PANTHER" id="PTHR43022:SF1">
    <property type="entry name" value="PROTEIN SMF"/>
    <property type="match status" value="1"/>
</dbReference>
<evidence type="ECO:0000313" key="5">
    <source>
        <dbReference type="Proteomes" id="UP000462152"/>
    </source>
</evidence>
<accession>A0A7K1LG57</accession>
<dbReference type="Gene3D" id="3.40.50.450">
    <property type="match status" value="1"/>
</dbReference>
<dbReference type="InterPro" id="IPR057666">
    <property type="entry name" value="DrpA_SLOG"/>
</dbReference>
<dbReference type="SUPFAM" id="SSF102405">
    <property type="entry name" value="MCP/YpsA-like"/>
    <property type="match status" value="1"/>
</dbReference>
<gene>
    <name evidence="4" type="primary">dprA</name>
    <name evidence="4" type="ORF">GMA10_02865</name>
</gene>
<sequence length="481" mass="51987">MDPRRSGRLRNPQSGACRCRHRTSHEGRSVLLTSLTTPAHVTERGKPMAHRPPPATHDAAETRPGTAVPQDREVRNARIQLMHLLEPQDCAGTALVEAFGPTHALRIVMEHRDLAPEEYAVIRETGTDALPTLTGRGWQRTRARWAARTPLDDPERIEELMAARGAWLVTPEDPEWPVAFGDLGAQQPLALWGRGDRTGLSKPARENVAIVGCRDSTPYGTSVAARLAGDLAAQGYGVLSGAAFGIDAAAHRAALDSSVRRPSTVAFLACGIDRSYPRAHAELLREISESGLVLTEIAPGCSPMRHRFLQRNRLIAALACIVVVVEARWRSGALNTAHHALDMGHEVAAVPGSVFSAQSAGCHRLIAETPSRIVTSARDVTDLLDVPAPPGTPDGAGQSHHGHRTPCEERGPQEFSNSSMMGLTQSQQLVLDALPVGHHVPAEKLCAVAGLGIREVIPALAQLEAYGLAEMRENRWRMRRP</sequence>
<feature type="domain" description="Smf/DprA SLOG" evidence="3">
    <location>
        <begin position="168"/>
        <end position="383"/>
    </location>
</feature>
<organism evidence="4 5">
    <name type="scientific">Rothia koreensis</name>
    <dbReference type="NCBI Taxonomy" id="592378"/>
    <lineage>
        <taxon>Bacteria</taxon>
        <taxon>Bacillati</taxon>
        <taxon>Actinomycetota</taxon>
        <taxon>Actinomycetes</taxon>
        <taxon>Micrococcales</taxon>
        <taxon>Micrococcaceae</taxon>
        <taxon>Rothia</taxon>
    </lineage>
</organism>
<dbReference type="InterPro" id="IPR003488">
    <property type="entry name" value="DprA"/>
</dbReference>
<dbReference type="EMBL" id="WOGT01000001">
    <property type="protein sequence ID" value="MUN54169.1"/>
    <property type="molecule type" value="Genomic_DNA"/>
</dbReference>
<dbReference type="Pfam" id="PF02481">
    <property type="entry name" value="DNA_processg_A"/>
    <property type="match status" value="1"/>
</dbReference>
<dbReference type="Proteomes" id="UP000462152">
    <property type="component" value="Unassembled WGS sequence"/>
</dbReference>
<comment type="similarity">
    <text evidence="1">Belongs to the DprA/Smf family.</text>
</comment>
<feature type="region of interest" description="Disordered" evidence="2">
    <location>
        <begin position="1"/>
        <end position="22"/>
    </location>
</feature>
<evidence type="ECO:0000313" key="4">
    <source>
        <dbReference type="EMBL" id="MUN54169.1"/>
    </source>
</evidence>
<evidence type="ECO:0000256" key="2">
    <source>
        <dbReference type="SAM" id="MobiDB-lite"/>
    </source>
</evidence>
<protein>
    <submittedName>
        <fullName evidence="4">DNA-protecting protein DprA</fullName>
    </submittedName>
</protein>
<dbReference type="AlphaFoldDB" id="A0A7K1LG57"/>
<feature type="region of interest" description="Disordered" evidence="2">
    <location>
        <begin position="385"/>
        <end position="418"/>
    </location>
</feature>
<comment type="caution">
    <text evidence="4">The sequence shown here is derived from an EMBL/GenBank/DDBJ whole genome shotgun (WGS) entry which is preliminary data.</text>
</comment>
<dbReference type="GO" id="GO:0009294">
    <property type="term" value="P:DNA-mediated transformation"/>
    <property type="evidence" value="ECO:0007669"/>
    <property type="project" value="InterPro"/>
</dbReference>
<reference evidence="4 5" key="1">
    <citation type="submission" date="2019-12" db="EMBL/GenBank/DDBJ databases">
        <authorList>
            <person name="Li J."/>
            <person name="Shi Y."/>
            <person name="Xu G."/>
            <person name="Xiao D."/>
            <person name="Ran X."/>
        </authorList>
    </citation>
    <scope>NUCLEOTIDE SEQUENCE [LARGE SCALE GENOMIC DNA]</scope>
    <source>
        <strain evidence="4 5">JCM 15915</strain>
    </source>
</reference>
<evidence type="ECO:0000259" key="3">
    <source>
        <dbReference type="Pfam" id="PF02481"/>
    </source>
</evidence>
<dbReference type="NCBIfam" id="TIGR00732">
    <property type="entry name" value="dprA"/>
    <property type="match status" value="1"/>
</dbReference>
<dbReference type="PANTHER" id="PTHR43022">
    <property type="entry name" value="PROTEIN SMF"/>
    <property type="match status" value="1"/>
</dbReference>